<dbReference type="EMBL" id="CM026426">
    <property type="protein sequence ID" value="KAG0575159.1"/>
    <property type="molecule type" value="Genomic_DNA"/>
</dbReference>
<accession>A0A8T0HWR5</accession>
<protein>
    <submittedName>
        <fullName evidence="1">Uncharacterized protein</fullName>
    </submittedName>
</protein>
<organism evidence="1 2">
    <name type="scientific">Ceratodon purpureus</name>
    <name type="common">Fire moss</name>
    <name type="synonym">Dicranum purpureum</name>
    <dbReference type="NCBI Taxonomy" id="3225"/>
    <lineage>
        <taxon>Eukaryota</taxon>
        <taxon>Viridiplantae</taxon>
        <taxon>Streptophyta</taxon>
        <taxon>Embryophyta</taxon>
        <taxon>Bryophyta</taxon>
        <taxon>Bryophytina</taxon>
        <taxon>Bryopsida</taxon>
        <taxon>Dicranidae</taxon>
        <taxon>Pseudoditrichales</taxon>
        <taxon>Ditrichaceae</taxon>
        <taxon>Ceratodon</taxon>
    </lineage>
</organism>
<dbReference type="Proteomes" id="UP000822688">
    <property type="component" value="Chromosome V"/>
</dbReference>
<evidence type="ECO:0000313" key="2">
    <source>
        <dbReference type="Proteomes" id="UP000822688"/>
    </source>
</evidence>
<reference evidence="1" key="1">
    <citation type="submission" date="2020-06" db="EMBL/GenBank/DDBJ databases">
        <title>WGS assembly of Ceratodon purpureus strain R40.</title>
        <authorList>
            <person name="Carey S.B."/>
            <person name="Jenkins J."/>
            <person name="Shu S."/>
            <person name="Lovell J.T."/>
            <person name="Sreedasyam A."/>
            <person name="Maumus F."/>
            <person name="Tiley G.P."/>
            <person name="Fernandez-Pozo N."/>
            <person name="Barry K."/>
            <person name="Chen C."/>
            <person name="Wang M."/>
            <person name="Lipzen A."/>
            <person name="Daum C."/>
            <person name="Saski C.A."/>
            <person name="Payton A.C."/>
            <person name="Mcbreen J.C."/>
            <person name="Conrad R.E."/>
            <person name="Kollar L.M."/>
            <person name="Olsson S."/>
            <person name="Huttunen S."/>
            <person name="Landis J.B."/>
            <person name="Wickett N.J."/>
            <person name="Johnson M.G."/>
            <person name="Rensing S.A."/>
            <person name="Grimwood J."/>
            <person name="Schmutz J."/>
            <person name="Mcdaniel S.F."/>
        </authorList>
    </citation>
    <scope>NUCLEOTIDE SEQUENCE</scope>
    <source>
        <strain evidence="1">R40</strain>
    </source>
</reference>
<keyword evidence="2" id="KW-1185">Reference proteome</keyword>
<proteinExistence type="predicted"/>
<evidence type="ECO:0000313" key="1">
    <source>
        <dbReference type="EMBL" id="KAG0575159.1"/>
    </source>
</evidence>
<dbReference type="AlphaFoldDB" id="A0A8T0HWR5"/>
<comment type="caution">
    <text evidence="1">The sequence shown here is derived from an EMBL/GenBank/DDBJ whole genome shotgun (WGS) entry which is preliminary data.</text>
</comment>
<gene>
    <name evidence="1" type="ORF">KC19_VG322900</name>
</gene>
<sequence>MPTWRTTTRRPTMTSNTQIHRTMSQTQMSMNPLLETRCWTRQWTMFSEMERTAVVNLSSSAKVFRRFEVSQEMLAFIGSVGRELH</sequence>
<name>A0A8T0HWR5_CERPU</name>